<keyword evidence="2" id="KW-1185">Reference proteome</keyword>
<comment type="caution">
    <text evidence="1">The sequence shown here is derived from an EMBL/GenBank/DDBJ whole genome shotgun (WGS) entry which is preliminary data.</text>
</comment>
<evidence type="ECO:0000313" key="2">
    <source>
        <dbReference type="Proteomes" id="UP001500457"/>
    </source>
</evidence>
<protein>
    <submittedName>
        <fullName evidence="1">Uncharacterized protein</fullName>
    </submittedName>
</protein>
<sequence>MGDVHQDSEAGGDVALAATVARVWSSPDVGRGDVVTSRCAPACHGRGSDSVPSSEDVGTEALMRNAHDDTAPGADARARAVAGRWLQVLAAGHGVVGLVLHRAAVAEILRRGVVGAVPDHGSRATAFWFLAFTPAVWAAARMLRAVDDEVAARREAALVLAATGVVGAAVMPRSPFWFVIPLGVVAARAHPSRHRASP</sequence>
<accession>A0ABP9ELI5</accession>
<proteinExistence type="predicted"/>
<gene>
    <name evidence="1" type="ORF">GCM10023203_37580</name>
</gene>
<dbReference type="EMBL" id="BAABHQ010000010">
    <property type="protein sequence ID" value="GAA4882378.1"/>
    <property type="molecule type" value="Genomic_DNA"/>
</dbReference>
<name>A0ABP9ELI5_9PSEU</name>
<organism evidence="1 2">
    <name type="scientific">Actinomycetospora straminea</name>
    <dbReference type="NCBI Taxonomy" id="663607"/>
    <lineage>
        <taxon>Bacteria</taxon>
        <taxon>Bacillati</taxon>
        <taxon>Actinomycetota</taxon>
        <taxon>Actinomycetes</taxon>
        <taxon>Pseudonocardiales</taxon>
        <taxon>Pseudonocardiaceae</taxon>
        <taxon>Actinomycetospora</taxon>
    </lineage>
</organism>
<evidence type="ECO:0000313" key="1">
    <source>
        <dbReference type="EMBL" id="GAA4882378.1"/>
    </source>
</evidence>
<reference evidence="2" key="1">
    <citation type="journal article" date="2019" name="Int. J. Syst. Evol. Microbiol.">
        <title>The Global Catalogue of Microorganisms (GCM) 10K type strain sequencing project: providing services to taxonomists for standard genome sequencing and annotation.</title>
        <authorList>
            <consortium name="The Broad Institute Genomics Platform"/>
            <consortium name="The Broad Institute Genome Sequencing Center for Infectious Disease"/>
            <person name="Wu L."/>
            <person name="Ma J."/>
        </authorList>
    </citation>
    <scope>NUCLEOTIDE SEQUENCE [LARGE SCALE GENOMIC DNA]</scope>
    <source>
        <strain evidence="2">JCM 17983</strain>
    </source>
</reference>
<dbReference type="InterPro" id="IPR045590">
    <property type="entry name" value="DUF6463"/>
</dbReference>
<dbReference type="Pfam" id="PF20064">
    <property type="entry name" value="DUF6463"/>
    <property type="match status" value="1"/>
</dbReference>
<dbReference type="Proteomes" id="UP001500457">
    <property type="component" value="Unassembled WGS sequence"/>
</dbReference>